<dbReference type="PANTHER" id="PTHR43155:SF2">
    <property type="entry name" value="CYCLIC DI-GMP PHOSPHODIESTERASE PA4108"/>
    <property type="match status" value="1"/>
</dbReference>
<dbReference type="AlphaFoldDB" id="A0A1M6NXX8"/>
<reference evidence="3 4" key="1">
    <citation type="submission" date="2016-11" db="EMBL/GenBank/DDBJ databases">
        <authorList>
            <person name="Jaros S."/>
            <person name="Januszkiewicz K."/>
            <person name="Wedrychowicz H."/>
        </authorList>
    </citation>
    <scope>NUCLEOTIDE SEQUENCE [LARGE SCALE GENOMIC DNA]</scope>
    <source>
        <strain evidence="3 4">DSM 14501</strain>
    </source>
</reference>
<proteinExistence type="predicted"/>
<protein>
    <submittedName>
        <fullName evidence="3">HD-GYP domain, c-di-GMP phosphodiesterase class II (Or its inactivated variant)</fullName>
    </submittedName>
</protein>
<dbReference type="Gene3D" id="1.10.3210.10">
    <property type="entry name" value="Hypothetical protein af1432"/>
    <property type="match status" value="1"/>
</dbReference>
<dbReference type="STRING" id="1121266.SAMN02745883_01019"/>
<evidence type="ECO:0000313" key="4">
    <source>
        <dbReference type="Proteomes" id="UP000184082"/>
    </source>
</evidence>
<dbReference type="Pfam" id="PF13487">
    <property type="entry name" value="HD_5"/>
    <property type="match status" value="1"/>
</dbReference>
<sequence length="380" mass="43241">MRFVPINCVKVGSHLGKNLYDSNGRILLRKGTKLNSSLIEKIRQSGFYTIYINDEYSSNEIEDIIKPELKLKTINTLKETFKCIEKEHSSKNINLLKQKKNLIQEKHLNSLNEISKNLVDDISKTKDVLINLIDIKNMDNYTYEHSLSVSILSLVIGIELGLNKNELYNLCIGALLHDIGNAFIPKEILNKEGTLTDEEYRLIREHPLKGYEYLKENYQLTAFAKAIALQHHERIDGSGYPYGLTGDKINKLAKIVAVADVYDAMTSDRPYKKAKSPNEAIEYIMGAAGRYFDFDIARAFVKRVIPYPIGTLVKLSNGEIGVIEEINSNFPLRPKIKVIKQLATTVDMKLIDLLKEPNIVIEGVQYEIPNPSVQHYLKNK</sequence>
<dbReference type="InterPro" id="IPR003607">
    <property type="entry name" value="HD/PDEase_dom"/>
</dbReference>
<dbReference type="Proteomes" id="UP000184082">
    <property type="component" value="Unassembled WGS sequence"/>
</dbReference>
<dbReference type="EMBL" id="FRAJ01000007">
    <property type="protein sequence ID" value="SHK00494.1"/>
    <property type="molecule type" value="Genomic_DNA"/>
</dbReference>
<organism evidence="3 4">
    <name type="scientific">Caminicella sporogenes DSM 14501</name>
    <dbReference type="NCBI Taxonomy" id="1121266"/>
    <lineage>
        <taxon>Bacteria</taxon>
        <taxon>Bacillati</taxon>
        <taxon>Bacillota</taxon>
        <taxon>Clostridia</taxon>
        <taxon>Peptostreptococcales</taxon>
        <taxon>Caminicellaceae</taxon>
        <taxon>Caminicella</taxon>
    </lineage>
</organism>
<dbReference type="InterPro" id="IPR006674">
    <property type="entry name" value="HD_domain"/>
</dbReference>
<dbReference type="PROSITE" id="PS51832">
    <property type="entry name" value="HD_GYP"/>
    <property type="match status" value="1"/>
</dbReference>
<keyword evidence="4" id="KW-1185">Reference proteome</keyword>
<feature type="domain" description="HD" evidence="1">
    <location>
        <begin position="142"/>
        <end position="265"/>
    </location>
</feature>
<evidence type="ECO:0000259" key="1">
    <source>
        <dbReference type="PROSITE" id="PS51831"/>
    </source>
</evidence>
<dbReference type="CDD" id="cd00077">
    <property type="entry name" value="HDc"/>
    <property type="match status" value="1"/>
</dbReference>
<dbReference type="InterPro" id="IPR037522">
    <property type="entry name" value="HD_GYP_dom"/>
</dbReference>
<name>A0A1M6NXX8_9FIRM</name>
<dbReference type="SMART" id="SM00471">
    <property type="entry name" value="HDc"/>
    <property type="match status" value="1"/>
</dbReference>
<dbReference type="RefSeq" id="WP_072966296.1">
    <property type="nucleotide sequence ID" value="NZ_FRAJ01000007.1"/>
</dbReference>
<evidence type="ECO:0000259" key="2">
    <source>
        <dbReference type="PROSITE" id="PS51832"/>
    </source>
</evidence>
<gene>
    <name evidence="3" type="ORF">SAMN02745883_01019</name>
</gene>
<accession>A0A1M6NXX8</accession>
<dbReference type="PANTHER" id="PTHR43155">
    <property type="entry name" value="CYCLIC DI-GMP PHOSPHODIESTERASE PA4108-RELATED"/>
    <property type="match status" value="1"/>
</dbReference>
<dbReference type="PROSITE" id="PS51831">
    <property type="entry name" value="HD"/>
    <property type="match status" value="1"/>
</dbReference>
<dbReference type="SUPFAM" id="SSF109604">
    <property type="entry name" value="HD-domain/PDEase-like"/>
    <property type="match status" value="1"/>
</dbReference>
<feature type="domain" description="HD-GYP" evidence="2">
    <location>
        <begin position="122"/>
        <end position="316"/>
    </location>
</feature>
<evidence type="ECO:0000313" key="3">
    <source>
        <dbReference type="EMBL" id="SHK00494.1"/>
    </source>
</evidence>